<keyword evidence="1" id="KW-0472">Membrane</keyword>
<evidence type="ECO:0000259" key="2">
    <source>
        <dbReference type="Pfam" id="PF04892"/>
    </source>
</evidence>
<gene>
    <name evidence="3" type="ORF">FB467_3605</name>
</gene>
<dbReference type="InterPro" id="IPR053150">
    <property type="entry name" value="Teicoplanin_resist-assoc"/>
</dbReference>
<evidence type="ECO:0000313" key="4">
    <source>
        <dbReference type="Proteomes" id="UP000319516"/>
    </source>
</evidence>
<protein>
    <submittedName>
        <fullName evidence="3">Glycopeptide antibiotics resistance protein</fullName>
    </submittedName>
</protein>
<dbReference type="Proteomes" id="UP000319516">
    <property type="component" value="Unassembled WGS sequence"/>
</dbReference>
<dbReference type="Pfam" id="PF04892">
    <property type="entry name" value="VanZ"/>
    <property type="match status" value="1"/>
</dbReference>
<evidence type="ECO:0000256" key="1">
    <source>
        <dbReference type="SAM" id="Phobius"/>
    </source>
</evidence>
<dbReference type="RefSeq" id="WP_141786296.1">
    <property type="nucleotide sequence ID" value="NZ_BAAAIK010000001.1"/>
</dbReference>
<dbReference type="AlphaFoldDB" id="A0A542YWE4"/>
<feature type="transmembrane region" description="Helical" evidence="1">
    <location>
        <begin position="41"/>
        <end position="60"/>
    </location>
</feature>
<keyword evidence="1" id="KW-0812">Transmembrane</keyword>
<feature type="transmembrane region" description="Helical" evidence="1">
    <location>
        <begin position="290"/>
        <end position="310"/>
    </location>
</feature>
<feature type="transmembrane region" description="Helical" evidence="1">
    <location>
        <begin position="105"/>
        <end position="123"/>
    </location>
</feature>
<name>A0A542YWE4_9MICO</name>
<sequence length="312" mass="33757">MDGFSASALLAVFFGLVLVPLAFIPYIAWSFRRGTTGPGHALLSAGGLIYLMALWAYTIVPLPDAAQLICDGTLRAQFVPFHFLTEIDRSGGIGGLLRDSMLRQVVLNVAFFVPLGMLTRHLFRWRPGRCIALGLGGSLLIELTQLAGLWWTYPFAYRLFDTDDLLANTLGAAIGVGLAPVLRWVPGQHTDPADRPQPVRPLRRLTGMTVDVLSVLLVGTGVPVAVRIALYLTDRVYTGHTVLIEVGATLAAAVVFLLVVPASAGATLGQHLVYLRPVRPDGGRPRPHQWGIRALTGAGAFVCWLSSWRFPS</sequence>
<organism evidence="3 4">
    <name type="scientific">Ornithinicoccus hortensis</name>
    <dbReference type="NCBI Taxonomy" id="82346"/>
    <lineage>
        <taxon>Bacteria</taxon>
        <taxon>Bacillati</taxon>
        <taxon>Actinomycetota</taxon>
        <taxon>Actinomycetes</taxon>
        <taxon>Micrococcales</taxon>
        <taxon>Intrasporangiaceae</taxon>
        <taxon>Ornithinicoccus</taxon>
    </lineage>
</organism>
<dbReference type="InterPro" id="IPR006976">
    <property type="entry name" value="VanZ-like"/>
</dbReference>
<feature type="domain" description="VanZ-like" evidence="2">
    <location>
        <begin position="48"/>
        <end position="182"/>
    </location>
</feature>
<dbReference type="PANTHER" id="PTHR36834">
    <property type="entry name" value="MEMBRANE PROTEIN-RELATED"/>
    <property type="match status" value="1"/>
</dbReference>
<feature type="transmembrane region" description="Helical" evidence="1">
    <location>
        <begin position="6"/>
        <end position="29"/>
    </location>
</feature>
<reference evidence="3 4" key="1">
    <citation type="submission" date="2019-06" db="EMBL/GenBank/DDBJ databases">
        <title>Sequencing the genomes of 1000 actinobacteria strains.</title>
        <authorList>
            <person name="Klenk H.-P."/>
        </authorList>
    </citation>
    <scope>NUCLEOTIDE SEQUENCE [LARGE SCALE GENOMIC DNA]</scope>
    <source>
        <strain evidence="3 4">DSM 12335</strain>
    </source>
</reference>
<keyword evidence="4" id="KW-1185">Reference proteome</keyword>
<dbReference type="OrthoDB" id="5901192at2"/>
<feature type="transmembrane region" description="Helical" evidence="1">
    <location>
        <begin position="246"/>
        <end position="269"/>
    </location>
</feature>
<feature type="transmembrane region" description="Helical" evidence="1">
    <location>
        <begin position="165"/>
        <end position="185"/>
    </location>
</feature>
<dbReference type="PANTHER" id="PTHR36834:SF1">
    <property type="entry name" value="INTEGRAL MEMBRANE PROTEIN"/>
    <property type="match status" value="1"/>
</dbReference>
<comment type="caution">
    <text evidence="3">The sequence shown here is derived from an EMBL/GenBank/DDBJ whole genome shotgun (WGS) entry which is preliminary data.</text>
</comment>
<evidence type="ECO:0000313" key="3">
    <source>
        <dbReference type="EMBL" id="TQL52419.1"/>
    </source>
</evidence>
<keyword evidence="1" id="KW-1133">Transmembrane helix</keyword>
<proteinExistence type="predicted"/>
<dbReference type="EMBL" id="VFOP01000001">
    <property type="protein sequence ID" value="TQL52419.1"/>
    <property type="molecule type" value="Genomic_DNA"/>
</dbReference>
<accession>A0A542YWE4</accession>
<feature type="transmembrane region" description="Helical" evidence="1">
    <location>
        <begin position="130"/>
        <end position="153"/>
    </location>
</feature>
<feature type="transmembrane region" description="Helical" evidence="1">
    <location>
        <begin position="205"/>
        <end position="226"/>
    </location>
</feature>